<evidence type="ECO:0000313" key="2">
    <source>
        <dbReference type="Proteomes" id="UP000006063"/>
    </source>
</evidence>
<proteinExistence type="predicted"/>
<dbReference type="RefSeq" id="WP_014821120.1">
    <property type="nucleotide sequence ID" value="NC_018028.1"/>
</dbReference>
<dbReference type="GO" id="GO:0016301">
    <property type="term" value="F:kinase activity"/>
    <property type="evidence" value="ECO:0007669"/>
    <property type="project" value="UniProtKB-KW"/>
</dbReference>
<evidence type="ECO:0000313" key="1">
    <source>
        <dbReference type="EMBL" id="AFM34255.1"/>
    </source>
</evidence>
<protein>
    <submittedName>
        <fullName evidence="1">Sensory box histidine kinase/response regulator</fullName>
    </submittedName>
</protein>
<dbReference type="InterPro" id="IPR011006">
    <property type="entry name" value="CheY-like_superfamily"/>
</dbReference>
<reference evidence="1 2" key="1">
    <citation type="journal article" date="2012" name="J. Bacteriol.">
        <title>Complete Genome Sequence of the Naphthalene-Degrading Bacterium Pseudomonas stutzeri AN10 (CCUG 29243).</title>
        <authorList>
            <person name="Brunet-Galmes I."/>
            <person name="Busquets A."/>
            <person name="Pena A."/>
            <person name="Gomila M."/>
            <person name="Nogales B."/>
            <person name="Garcia-Valdes E."/>
            <person name="Lalucat J."/>
            <person name="Bennasar A."/>
            <person name="Bosch R."/>
        </authorList>
    </citation>
    <scope>NUCLEOTIDE SEQUENCE [LARGE SCALE GENOMIC DNA]</scope>
    <source>
        <strain evidence="1 2">CCUG 29243</strain>
    </source>
</reference>
<dbReference type="SUPFAM" id="SSF52172">
    <property type="entry name" value="CheY-like"/>
    <property type="match status" value="1"/>
</dbReference>
<organism evidence="1 2">
    <name type="scientific">Stutzerimonas stutzeri CCUG 29243</name>
    <dbReference type="NCBI Taxonomy" id="1196835"/>
    <lineage>
        <taxon>Bacteria</taxon>
        <taxon>Pseudomonadati</taxon>
        <taxon>Pseudomonadota</taxon>
        <taxon>Gammaproteobacteria</taxon>
        <taxon>Pseudomonadales</taxon>
        <taxon>Pseudomonadaceae</taxon>
        <taxon>Stutzerimonas</taxon>
    </lineage>
</organism>
<keyword evidence="1" id="KW-0418">Kinase</keyword>
<dbReference type="PATRIC" id="fig|1196835.3.peg.3046"/>
<keyword evidence="1" id="KW-0808">Transferase</keyword>
<dbReference type="Proteomes" id="UP000006063">
    <property type="component" value="Chromosome"/>
</dbReference>
<dbReference type="HOGENOM" id="CLU_3204212_0_0_6"/>
<dbReference type="KEGG" id="psc:A458_15140"/>
<sequence>MITGYAEQAATRVDRLAPGMHLMTKPFTLEQLAETVSRALATPAG</sequence>
<gene>
    <name evidence="1" type="ORF">A458_15140</name>
</gene>
<dbReference type="AlphaFoldDB" id="I4CVZ8"/>
<accession>I4CVZ8</accession>
<dbReference type="EMBL" id="CP003677">
    <property type="protein sequence ID" value="AFM34255.1"/>
    <property type="molecule type" value="Genomic_DNA"/>
</dbReference>
<name>I4CVZ8_STUST</name>